<feature type="transmembrane region" description="Helical" evidence="4">
    <location>
        <begin position="6"/>
        <end position="27"/>
    </location>
</feature>
<name>A0AB35JYS9_9GAMM</name>
<protein>
    <submittedName>
        <fullName evidence="5">Pilin</fullName>
    </submittedName>
</protein>
<dbReference type="InterPro" id="IPR001082">
    <property type="entry name" value="Pilin"/>
</dbReference>
<dbReference type="NCBIfam" id="TIGR02532">
    <property type="entry name" value="IV_pilin_GFxxxE"/>
    <property type="match status" value="1"/>
</dbReference>
<dbReference type="Gene3D" id="3.30.700.10">
    <property type="entry name" value="Glycoprotein, Type 4 Pilin"/>
    <property type="match status" value="1"/>
</dbReference>
<keyword evidence="4" id="KW-1133">Transmembrane helix</keyword>
<dbReference type="GO" id="GO:0043107">
    <property type="term" value="P:type IV pilus-dependent motility"/>
    <property type="evidence" value="ECO:0007669"/>
    <property type="project" value="TreeGrafter"/>
</dbReference>
<sequence length="143" mass="14581">MNAQKGFTLIELMIVVAIIGILAAIAIPQYSKYQAKSKLTASLSEISAGKTVAEERINNGEAVTLADLGLQANTSNCNIAVTGFAAGSGDGTIACTVQNTPSQVTGAVMTWTRVGATGIWTCETTGITDADNKVLAPKGCAAS</sequence>
<evidence type="ECO:0000313" key="6">
    <source>
        <dbReference type="Proteomes" id="UP001150055"/>
    </source>
</evidence>
<dbReference type="GO" id="GO:0007155">
    <property type="term" value="P:cell adhesion"/>
    <property type="evidence" value="ECO:0007669"/>
    <property type="project" value="InterPro"/>
</dbReference>
<keyword evidence="2" id="KW-0488">Methylation</keyword>
<dbReference type="EMBL" id="JALNTG010000008">
    <property type="protein sequence ID" value="MDD9319079.1"/>
    <property type="molecule type" value="Genomic_DNA"/>
</dbReference>
<dbReference type="SUPFAM" id="SSF54523">
    <property type="entry name" value="Pili subunits"/>
    <property type="match status" value="1"/>
</dbReference>
<dbReference type="Proteomes" id="UP001150055">
    <property type="component" value="Unassembled WGS sequence"/>
</dbReference>
<reference evidence="5" key="1">
    <citation type="submission" date="2022-12" db="EMBL/GenBank/DDBJ databases">
        <title>Acinetobacter lactucae: Emerging opportunistic pathogenic species of genus Acinetobacter isolated from immunocompromised patients in clinical settings of India.</title>
        <authorList>
            <person name="Amar A.K."/>
            <person name="Sawant A.R."/>
            <person name="Meera M."/>
            <person name="Tomar A."/>
            <person name="Sistla S."/>
            <person name="Prashanth K."/>
        </authorList>
    </citation>
    <scope>NUCLEOTIDE SEQUENCE</scope>
    <source>
        <strain evidence="5">PKAL1828C</strain>
    </source>
</reference>
<organism evidence="5 6">
    <name type="scientific">Acinetobacter lactucae</name>
    <dbReference type="NCBI Taxonomy" id="1785128"/>
    <lineage>
        <taxon>Bacteria</taxon>
        <taxon>Pseudomonadati</taxon>
        <taxon>Pseudomonadota</taxon>
        <taxon>Gammaproteobacteria</taxon>
        <taxon>Moraxellales</taxon>
        <taxon>Moraxellaceae</taxon>
        <taxon>Acinetobacter</taxon>
        <taxon>Acinetobacter calcoaceticus/baumannii complex</taxon>
    </lineage>
</organism>
<evidence type="ECO:0000256" key="4">
    <source>
        <dbReference type="SAM" id="Phobius"/>
    </source>
</evidence>
<proteinExistence type="inferred from homology"/>
<dbReference type="AlphaFoldDB" id="A0AB35JYS9"/>
<dbReference type="GO" id="GO:0044096">
    <property type="term" value="C:type IV pilus"/>
    <property type="evidence" value="ECO:0007669"/>
    <property type="project" value="TreeGrafter"/>
</dbReference>
<dbReference type="Pfam" id="PF00114">
    <property type="entry name" value="Pilin"/>
    <property type="match status" value="1"/>
</dbReference>
<evidence type="ECO:0000256" key="2">
    <source>
        <dbReference type="ARBA" id="ARBA00022481"/>
    </source>
</evidence>
<keyword evidence="4" id="KW-0812">Transmembrane</keyword>
<dbReference type="PANTHER" id="PTHR30093:SF34">
    <property type="entry name" value="PREPILIN PEPTIDASE-DEPENDENT PROTEIN D"/>
    <property type="match status" value="1"/>
</dbReference>
<evidence type="ECO:0000256" key="1">
    <source>
        <dbReference type="ARBA" id="ARBA00005233"/>
    </source>
</evidence>
<evidence type="ECO:0000256" key="3">
    <source>
        <dbReference type="RuleBase" id="RU000389"/>
    </source>
</evidence>
<comment type="similarity">
    <text evidence="1 3">Belongs to the N-Me-Phe pilin family.</text>
</comment>
<dbReference type="RefSeq" id="WP_274566637.1">
    <property type="nucleotide sequence ID" value="NZ_JALNTF010000004.1"/>
</dbReference>
<dbReference type="PANTHER" id="PTHR30093">
    <property type="entry name" value="GENERAL SECRETION PATHWAY PROTEIN G"/>
    <property type="match status" value="1"/>
</dbReference>
<comment type="caution">
    <text evidence="5">The sequence shown here is derived from an EMBL/GenBank/DDBJ whole genome shotgun (WGS) entry which is preliminary data.</text>
</comment>
<keyword evidence="4" id="KW-0472">Membrane</keyword>
<dbReference type="Pfam" id="PF07963">
    <property type="entry name" value="N_methyl"/>
    <property type="match status" value="1"/>
</dbReference>
<dbReference type="InterPro" id="IPR012902">
    <property type="entry name" value="N_methyl_site"/>
</dbReference>
<evidence type="ECO:0000313" key="5">
    <source>
        <dbReference type="EMBL" id="MDD9319079.1"/>
    </source>
</evidence>
<gene>
    <name evidence="5" type="ORF">M0O54_02890</name>
</gene>
<dbReference type="InterPro" id="IPR045584">
    <property type="entry name" value="Pilin-like"/>
</dbReference>
<dbReference type="PROSITE" id="PS00409">
    <property type="entry name" value="PROKAR_NTER_METHYL"/>
    <property type="match status" value="1"/>
</dbReference>
<accession>A0AB35JYS9</accession>
<keyword evidence="3" id="KW-0281">Fimbrium</keyword>